<proteinExistence type="predicted"/>
<evidence type="ECO:0008006" key="3">
    <source>
        <dbReference type="Google" id="ProtNLM"/>
    </source>
</evidence>
<dbReference type="EMBL" id="CP014806">
    <property type="protein sequence ID" value="AMW99075.1"/>
    <property type="molecule type" value="Genomic_DNA"/>
</dbReference>
<accession>A0A143HC84</accession>
<evidence type="ECO:0000313" key="2">
    <source>
        <dbReference type="Proteomes" id="UP000076021"/>
    </source>
</evidence>
<evidence type="ECO:0000313" key="1">
    <source>
        <dbReference type="EMBL" id="AMW99075.1"/>
    </source>
</evidence>
<organism evidence="1 2">
    <name type="scientific">Rummeliibacillus stabekisii</name>
    <dbReference type="NCBI Taxonomy" id="241244"/>
    <lineage>
        <taxon>Bacteria</taxon>
        <taxon>Bacillati</taxon>
        <taxon>Bacillota</taxon>
        <taxon>Bacilli</taxon>
        <taxon>Bacillales</taxon>
        <taxon>Caryophanaceae</taxon>
        <taxon>Rummeliibacillus</taxon>
    </lineage>
</organism>
<reference evidence="1 2" key="1">
    <citation type="journal article" date="2016" name="Genome Announc.">
        <title>Whole-Genome Sequence of Rummeliibacillus stabekisii Strain PP9 Isolated from Antarctic Soil.</title>
        <authorList>
            <person name="da Mota F.F."/>
            <person name="Vollu R.E."/>
            <person name="Jurelevicius D."/>
            <person name="Seldin L."/>
        </authorList>
    </citation>
    <scope>NUCLEOTIDE SEQUENCE [LARGE SCALE GENOMIC DNA]</scope>
    <source>
        <strain evidence="1 2">PP9</strain>
    </source>
</reference>
<protein>
    <recommendedName>
        <fullName evidence="3">Lipoprotein</fullName>
    </recommendedName>
</protein>
<sequence length="205" mass="23159">MIRKSLTYLRLMGMCFGIAIVGSIAAGCSSAKLIEGKKVQAGVMVEENENIVDKNVQSIKHVLKTEFTSPKQEYNKILHNPENFTIIEGKKMLKASYGSELHNYVEGLYKPYFTKTGFSSFFVTSAFNYTLKSKDIKINVKDMEIEKTDKNHNYHFVVSVNYKKGDHAIKKYQIKGIATLPEEGKIAQITYKDDGGLLKNIKKNS</sequence>
<gene>
    <name evidence="1" type="ORF">ATY39_06150</name>
</gene>
<dbReference type="OrthoDB" id="2425726at2"/>
<dbReference type="KEGG" id="rst:ATY39_06150"/>
<name>A0A143HC84_9BACL</name>
<dbReference type="Proteomes" id="UP000076021">
    <property type="component" value="Chromosome"/>
</dbReference>
<dbReference type="RefSeq" id="WP_066787334.1">
    <property type="nucleotide sequence ID" value="NZ_CP014806.1"/>
</dbReference>
<reference evidence="2" key="2">
    <citation type="submission" date="2016-03" db="EMBL/GenBank/DDBJ databases">
        <authorList>
            <person name="Ploux O."/>
        </authorList>
    </citation>
    <scope>NUCLEOTIDE SEQUENCE [LARGE SCALE GENOMIC DNA]</scope>
    <source>
        <strain evidence="2">PP9</strain>
    </source>
</reference>
<dbReference type="PROSITE" id="PS51257">
    <property type="entry name" value="PROKAR_LIPOPROTEIN"/>
    <property type="match status" value="1"/>
</dbReference>
<dbReference type="AlphaFoldDB" id="A0A143HC84"/>
<keyword evidence="2" id="KW-1185">Reference proteome</keyword>